<name>A0ACB9YYZ9_9PEZI</name>
<keyword evidence="2" id="KW-1185">Reference proteome</keyword>
<sequence length="1075" mass="119866">MAVGQITPVPEPPRLPILGNITDIDAENSARSLTSLADKYGEIYRLHLPGTRIVFVSSHRLVDEVCDEKRFKKVPNVVLAEVREGVHDGLFTAKLEEPNWGIAHRVLMPAFGPMGIRDMFDEMRDISSQLALKWARHGPQKRINAPDEFTRLALDTIALCSMGFRFNSFYAEGLHPFVHAMGEFLTECGRRSQRPPLPSFFYRNQDKIFQSHISVLRETAEAVLKERVTDTGNGRKDLLAAMLKGRDSQTGEKMSDSSIIDNLITFLIAGHETTSGTLSYAMYRLLQNPDEYRKVQQEVDEVIGKGPITVHHMQKLPYISAVLRETLRLDSPIPIIGVHTAEDTLLAGKYPVYKGEFINLLLTKSHLDPAVFEDPLAFKPERMLDENFNKLPKNAWKPFGNGVRACIGRPFAWQEAVLTMAMLFQNFNFVLADADYKLQHKQTLTLKPNEFFIRAILRDGLDPTKLEHRLAGTEPSLTKTRSGQENGVQKYEEKHEGLSRPMTILYGSNSGTCESMAQRLAFDARSHGYQVSTLDCMDAAMEKLPSEEPIVIITASYEGQPPDNAAHFISWIESIKDKAALSGSSYAVFGCGHHDWSQTFHRIPKLVDTKLEELGATKLVEIGLANAAGEDMFVSFEAWEDNILWPALDKLHTSTVSDTSPKADFAPLKVHVSNTRPSILRQNVEDGRVVATKLLTADGEPVKKHVEIGLPPGTTYRPGDYLAVLPINPKETVQRAMRRFGLPWDASIRIEGTGIRMPTNELVSANSILSDYVELGQPATKRNILALLNISDSEDERKALKHLATDGYDAEVLAKQMSILSLLETYPAIDLPMGEFLAMLPPMRIRQYSISSSPLEDPSVASVTFSLVSGGAKGAKSGHGNHIGVASSYLNSLEVDDRLRVSVRMSHAAFHLPSTPEKTPLILIAAGTGIAPFRSFVQDRAVMIKSGRKLAPAVLYHGCREPAKDDLYASEFSEWEDAGVITVKRAFSRTPKKSGGCKYVQDALWADRQRFHDLWRQGAQLYICGSRRVSQEVEKVAKSIQQEAAKLDGEDLSDEDAKKWWDELRNVRYATDVFD</sequence>
<evidence type="ECO:0000313" key="1">
    <source>
        <dbReference type="EMBL" id="KAI4864447.1"/>
    </source>
</evidence>
<proteinExistence type="predicted"/>
<evidence type="ECO:0000313" key="2">
    <source>
        <dbReference type="Proteomes" id="UP001497700"/>
    </source>
</evidence>
<reference evidence="1 2" key="1">
    <citation type="journal article" date="2022" name="New Phytol.">
        <title>Ecological generalism drives hyperdiversity of secondary metabolite gene clusters in xylarialean endophytes.</title>
        <authorList>
            <person name="Franco M.E.E."/>
            <person name="Wisecaver J.H."/>
            <person name="Arnold A.E."/>
            <person name="Ju Y.M."/>
            <person name="Slot J.C."/>
            <person name="Ahrendt S."/>
            <person name="Moore L.P."/>
            <person name="Eastman K.E."/>
            <person name="Scott K."/>
            <person name="Konkel Z."/>
            <person name="Mondo S.J."/>
            <person name="Kuo A."/>
            <person name="Hayes R.D."/>
            <person name="Haridas S."/>
            <person name="Andreopoulos B."/>
            <person name="Riley R."/>
            <person name="LaButti K."/>
            <person name="Pangilinan J."/>
            <person name="Lipzen A."/>
            <person name="Amirebrahimi M."/>
            <person name="Yan J."/>
            <person name="Adam C."/>
            <person name="Keymanesh K."/>
            <person name="Ng V."/>
            <person name="Louie K."/>
            <person name="Northen T."/>
            <person name="Drula E."/>
            <person name="Henrissat B."/>
            <person name="Hsieh H.M."/>
            <person name="Youens-Clark K."/>
            <person name="Lutzoni F."/>
            <person name="Miadlikowska J."/>
            <person name="Eastwood D.C."/>
            <person name="Hamelin R.C."/>
            <person name="Grigoriev I.V."/>
            <person name="U'Ren J.M."/>
        </authorList>
    </citation>
    <scope>NUCLEOTIDE SEQUENCE [LARGE SCALE GENOMIC DNA]</scope>
    <source>
        <strain evidence="1 2">CBS 119005</strain>
    </source>
</reference>
<dbReference type="Proteomes" id="UP001497700">
    <property type="component" value="Unassembled WGS sequence"/>
</dbReference>
<accession>A0ACB9YYZ9</accession>
<gene>
    <name evidence="1" type="ORF">F4820DRAFT_334073</name>
</gene>
<comment type="caution">
    <text evidence="1">The sequence shown here is derived from an EMBL/GenBank/DDBJ whole genome shotgun (WGS) entry which is preliminary data.</text>
</comment>
<protein>
    <submittedName>
        <fullName evidence="1">Bifunctional P-450:NADPH-P450 reductase</fullName>
    </submittedName>
</protein>
<dbReference type="EMBL" id="MU393486">
    <property type="protein sequence ID" value="KAI4864447.1"/>
    <property type="molecule type" value="Genomic_DNA"/>
</dbReference>
<organism evidence="1 2">
    <name type="scientific">Hypoxylon rubiginosum</name>
    <dbReference type="NCBI Taxonomy" id="110542"/>
    <lineage>
        <taxon>Eukaryota</taxon>
        <taxon>Fungi</taxon>
        <taxon>Dikarya</taxon>
        <taxon>Ascomycota</taxon>
        <taxon>Pezizomycotina</taxon>
        <taxon>Sordariomycetes</taxon>
        <taxon>Xylariomycetidae</taxon>
        <taxon>Xylariales</taxon>
        <taxon>Hypoxylaceae</taxon>
        <taxon>Hypoxylon</taxon>
    </lineage>
</organism>